<keyword evidence="5" id="KW-0479">Metal-binding</keyword>
<feature type="region of interest" description="Disordered" evidence="11">
    <location>
        <begin position="787"/>
        <end position="812"/>
    </location>
</feature>
<evidence type="ECO:0000256" key="2">
    <source>
        <dbReference type="ARBA" id="ARBA00009413"/>
    </source>
</evidence>
<dbReference type="InterPro" id="IPR043472">
    <property type="entry name" value="Macro_dom-like"/>
</dbReference>
<evidence type="ECO:0000313" key="15">
    <source>
        <dbReference type="Proteomes" id="UP001634394"/>
    </source>
</evidence>
<feature type="region of interest" description="Disordered" evidence="11">
    <location>
        <begin position="623"/>
        <end position="645"/>
    </location>
</feature>
<dbReference type="InterPro" id="IPR018957">
    <property type="entry name" value="Znf_C3HC4_RING-type"/>
</dbReference>
<feature type="compositionally biased region" description="Polar residues" evidence="11">
    <location>
        <begin position="787"/>
        <end position="804"/>
    </location>
</feature>
<dbReference type="Pfam" id="PF00097">
    <property type="entry name" value="zf-C3HC4"/>
    <property type="match status" value="1"/>
</dbReference>
<evidence type="ECO:0000256" key="6">
    <source>
        <dbReference type="ARBA" id="ARBA00022771"/>
    </source>
</evidence>
<evidence type="ECO:0000256" key="11">
    <source>
        <dbReference type="SAM" id="MobiDB-lite"/>
    </source>
</evidence>
<accession>A0ABD3VXS1</accession>
<feature type="domain" description="Macro" evidence="13">
    <location>
        <begin position="230"/>
        <end position="415"/>
    </location>
</feature>
<feature type="region of interest" description="Disordered" evidence="11">
    <location>
        <begin position="1467"/>
        <end position="1495"/>
    </location>
</feature>
<dbReference type="InterPro" id="IPR017907">
    <property type="entry name" value="Znf_RING_CS"/>
</dbReference>
<keyword evidence="8" id="KW-0520">NAD</keyword>
<dbReference type="GO" id="GO:0008270">
    <property type="term" value="F:zinc ion binding"/>
    <property type="evidence" value="ECO:0007669"/>
    <property type="project" value="UniProtKB-KW"/>
</dbReference>
<dbReference type="GO" id="GO:0016757">
    <property type="term" value="F:glycosyltransferase activity"/>
    <property type="evidence" value="ECO:0007669"/>
    <property type="project" value="UniProtKB-KW"/>
</dbReference>
<proteinExistence type="inferred from homology"/>
<dbReference type="InterPro" id="IPR039396">
    <property type="entry name" value="Deltex_C"/>
</dbReference>
<dbReference type="PROSITE" id="PS00518">
    <property type="entry name" value="ZF_RING_1"/>
    <property type="match status" value="1"/>
</dbReference>
<comment type="similarity">
    <text evidence="2">Belongs to the Deltex family.</text>
</comment>
<feature type="domain" description="Macro" evidence="13">
    <location>
        <begin position="1263"/>
        <end position="1447"/>
    </location>
</feature>
<gene>
    <name evidence="14" type="ORF">ACJMK2_006880</name>
</gene>
<keyword evidence="9" id="KW-0539">Nucleus</keyword>
<evidence type="ECO:0000259" key="12">
    <source>
        <dbReference type="PROSITE" id="PS50089"/>
    </source>
</evidence>
<evidence type="ECO:0000256" key="4">
    <source>
        <dbReference type="ARBA" id="ARBA00022679"/>
    </source>
</evidence>
<evidence type="ECO:0000256" key="5">
    <source>
        <dbReference type="ARBA" id="ARBA00022723"/>
    </source>
</evidence>
<reference evidence="14 15" key="1">
    <citation type="submission" date="2024-11" db="EMBL/GenBank/DDBJ databases">
        <title>Chromosome-level genome assembly of the freshwater bivalve Anodonta woodiana.</title>
        <authorList>
            <person name="Chen X."/>
        </authorList>
    </citation>
    <scope>NUCLEOTIDE SEQUENCE [LARGE SCALE GENOMIC DNA]</scope>
    <source>
        <strain evidence="14">MN2024</strain>
        <tissue evidence="14">Gills</tissue>
    </source>
</reference>
<dbReference type="InterPro" id="IPR002589">
    <property type="entry name" value="Macro_dom"/>
</dbReference>
<organism evidence="14 15">
    <name type="scientific">Sinanodonta woodiana</name>
    <name type="common">Chinese pond mussel</name>
    <name type="synonym">Anodonta woodiana</name>
    <dbReference type="NCBI Taxonomy" id="1069815"/>
    <lineage>
        <taxon>Eukaryota</taxon>
        <taxon>Metazoa</taxon>
        <taxon>Spiralia</taxon>
        <taxon>Lophotrochozoa</taxon>
        <taxon>Mollusca</taxon>
        <taxon>Bivalvia</taxon>
        <taxon>Autobranchia</taxon>
        <taxon>Heteroconchia</taxon>
        <taxon>Palaeoheterodonta</taxon>
        <taxon>Unionida</taxon>
        <taxon>Unionoidea</taxon>
        <taxon>Unionidae</taxon>
        <taxon>Unioninae</taxon>
        <taxon>Sinanodonta</taxon>
    </lineage>
</organism>
<dbReference type="Proteomes" id="UP001634394">
    <property type="component" value="Unassembled WGS sequence"/>
</dbReference>
<dbReference type="CDD" id="cd09633">
    <property type="entry name" value="Deltex_C"/>
    <property type="match status" value="1"/>
</dbReference>
<keyword evidence="7" id="KW-0862">Zinc</keyword>
<dbReference type="SUPFAM" id="SSF52949">
    <property type="entry name" value="Macro domain-like"/>
    <property type="match status" value="4"/>
</dbReference>
<feature type="domain" description="RING-type" evidence="12">
    <location>
        <begin position="1502"/>
        <end position="1539"/>
    </location>
</feature>
<keyword evidence="15" id="KW-1185">Reference proteome</keyword>
<dbReference type="CDD" id="cd02907">
    <property type="entry name" value="Macro_Af1521_BAL-like"/>
    <property type="match status" value="1"/>
</dbReference>
<dbReference type="InterPro" id="IPR013083">
    <property type="entry name" value="Znf_RING/FYVE/PHD"/>
</dbReference>
<dbReference type="SMART" id="SM00506">
    <property type="entry name" value="A1pp"/>
    <property type="match status" value="3"/>
</dbReference>
<evidence type="ECO:0000256" key="7">
    <source>
        <dbReference type="ARBA" id="ARBA00022833"/>
    </source>
</evidence>
<protein>
    <recommendedName>
        <fullName evidence="16">RING-type E3 ubiquitin transferase</fullName>
    </recommendedName>
</protein>
<evidence type="ECO:0000256" key="3">
    <source>
        <dbReference type="ARBA" id="ARBA00022676"/>
    </source>
</evidence>
<dbReference type="InterPro" id="IPR052056">
    <property type="entry name" value="Mono-ARTD/PARP"/>
</dbReference>
<comment type="caution">
    <text evidence="14">The sequence shown here is derived from an EMBL/GenBank/DDBJ whole genome shotgun (WGS) entry which is preliminary data.</text>
</comment>
<dbReference type="InterPro" id="IPR001841">
    <property type="entry name" value="Znf_RING"/>
</dbReference>
<dbReference type="PANTHER" id="PTHR14453">
    <property type="entry name" value="PARP/ZINC FINGER CCCH TYPE DOMAIN CONTAINING PROTEIN"/>
    <property type="match status" value="1"/>
</dbReference>
<dbReference type="InterPro" id="IPR039399">
    <property type="entry name" value="Deltex_C_sf"/>
</dbReference>
<dbReference type="SUPFAM" id="SSF57850">
    <property type="entry name" value="RING/U-box"/>
    <property type="match status" value="1"/>
</dbReference>
<evidence type="ECO:0000256" key="1">
    <source>
        <dbReference type="ARBA" id="ARBA00004123"/>
    </source>
</evidence>
<evidence type="ECO:0000256" key="8">
    <source>
        <dbReference type="ARBA" id="ARBA00023027"/>
    </source>
</evidence>
<dbReference type="SMART" id="SM00184">
    <property type="entry name" value="RING"/>
    <property type="match status" value="1"/>
</dbReference>
<dbReference type="PROSITE" id="PS51154">
    <property type="entry name" value="MACRO"/>
    <property type="match status" value="3"/>
</dbReference>
<comment type="subcellular location">
    <subcellularLocation>
        <location evidence="1">Nucleus</location>
    </subcellularLocation>
</comment>
<evidence type="ECO:0000256" key="10">
    <source>
        <dbReference type="PROSITE-ProRule" id="PRU00175"/>
    </source>
</evidence>
<evidence type="ECO:0000259" key="13">
    <source>
        <dbReference type="PROSITE" id="PS51154"/>
    </source>
</evidence>
<evidence type="ECO:0000313" key="14">
    <source>
        <dbReference type="EMBL" id="KAL3865267.1"/>
    </source>
</evidence>
<sequence length="1686" mass="190432">MVIEEEATPIALPRAKKFKSSATKNVEIHEVENAKPEDPGLEQREWSYPNGKKIKLVKATTCDADVIIIPGNNDKGRHLHVITPGNNDKSRHVHVIIIPGHNDKNSLSDSEDKNVMRFKVPDGTEMNEVTVLQQMIKEIFVEQALTKILEKTVGICIQPVEGWNFLLYLKCVLYGIYKCLMRNEGKPCPIECVILLIENTSDYNKAGKIIQKSLRLEQDKSEVFASQRLLLQEQDSIFKRIKVKVQKGQLHEAQAEVLVNTVDRSLNLTKGVISSSLLDKAGNGIQMELQQYQGKSRFGEVLKTGIGTLPKPCKAIFHGVLYVYEENSDCVQVFQDFIAGCLEDANKKYRSIAFPPIGTGKLRYPKDLVASIMFQRVANFEKAHPKSKLEEVIFVIYEKDQETLKVFEDLYRRCFEPPVADQKTVPAVRGVSKMLKYGRVEVQAKLGTFEKESHDCLLVFWEKQCLFNISDKNHILRSAGSTVIQKWREHRNSRQFHQDVLVTPGGNLRYTEIIHVACDISNINNAAKDGLMKADREKMKTVVIPVTHDDSFQKDAKTFCIEILKAVKRLSAKLKFVKSVSLVIQGLHNFPFFNEVFEQQSRMYGSEEKTGWSHYPQKEMVKEPSLSVERSVPSSQKKTKVKEPVSPVITEVDRSGGDTVPLKAILPEKEHHKSPEVLYSSKEQYCIIVCDVKQEDARRLEDHIKSFGMPVKFVYPCRVGEALVICTNSKDRETLLKNLKQQYKVQSVSRKKVQGLFAAVNPLIKTTVSKVKTKQDTAERKSEINISHTESSNPFEAVTSQQPKTFPKETPEINVHERSTENSISGDIENNQQIENVSETDFLAIQSLEVYSEWTQKFNIKFTYEKDTLHLRGAHSDLSEEKKKGIEKEIAALRGKQKIELSYDPQEITQFRSAVDEAKSDELLLVWDDVNKQVLVYSDSYDDMQKFKHKVEFKMGKKKPTGRSGRRFAEQVDTKPLLSEEESPTKINISRSFSGSQDATTNVEIFKTLEGIMVKVYKANILRLDVDCIVNAANDNLQHGGGVALVIAKAAGPEIYREGSEILKIRGRIKVGEQCVTTAGNLPYDCIIHTVGPRWSDYYPHDARNTARCERDLFNSIKGCFIEAENRHLKSIALPAISSGIFAVPRGVCTEQYARAVIHYSKTRTSPVLQEIHFIDMLPDIVKDMQSAFKRHLSCDGNAKHKVNDGDTAMDDLAGQDSGINHGKIQEKNYCENLPNNDGQTEEKQNPAVQHWPVIEHKFIEKEKFLIYKPNNKIEVNVYMGDITTLSGVQVITCSDDRSGNGHGAIASTLWKTGKSKYESIKKKAFQKDAIHFGDVIITEGGDSNFQQVVHAVLPSFKETISFQKHKEMVHQCYDRILDEINKLQKTSLALPLLGAGCAELGYEGSVKLFLDSLEVFCNRTMTLNLKVIHIVDRDEHITQRTANEFVKHAERVRNHLLATQGRELKPTMDSSSLTSSVRPQKEISQVRPRNPMPGEKSKGGCSICLAEMKSAKTLSCGHTVCIKCVEKQLRTKQGCPKCGTFHGTIYGDQPEGGKMNIFPQKQSLAGFDKTDTLRIEYHIPKGTQGPNHPKPGKRYSAISRTAYLPDTREGRKVCDLLRVAFDRRLIFTFSRSSWREDSLVWNDICHKTKLSGKYGYPDPGYLKRVQEQLAAKGITETDLVQGTPV</sequence>
<keyword evidence="4" id="KW-0808">Transferase</keyword>
<dbReference type="Gene3D" id="3.30.390.130">
    <property type="match status" value="1"/>
</dbReference>
<name>A0ABD3VXS1_SINWO</name>
<dbReference type="Gene3D" id="3.30.40.10">
    <property type="entry name" value="Zinc/RING finger domain, C3HC4 (zinc finger)"/>
    <property type="match status" value="1"/>
</dbReference>
<feature type="compositionally biased region" description="Polar residues" evidence="11">
    <location>
        <begin position="1469"/>
        <end position="1479"/>
    </location>
</feature>
<dbReference type="Gene3D" id="3.40.220.10">
    <property type="entry name" value="Leucine Aminopeptidase, subunit E, domain 1"/>
    <property type="match status" value="4"/>
</dbReference>
<dbReference type="Pfam" id="PF18102">
    <property type="entry name" value="DTC"/>
    <property type="match status" value="1"/>
</dbReference>
<dbReference type="Pfam" id="PF01661">
    <property type="entry name" value="Macro"/>
    <property type="match status" value="3"/>
</dbReference>
<keyword evidence="6 10" id="KW-0863">Zinc-finger</keyword>
<dbReference type="PANTHER" id="PTHR14453:SF102">
    <property type="entry name" value="PROTEIN MONO-ADP-RIBOSYLTRANSFERASE PARP14-LIKE"/>
    <property type="match status" value="1"/>
</dbReference>
<feature type="domain" description="Macro" evidence="13">
    <location>
        <begin position="1001"/>
        <end position="1193"/>
    </location>
</feature>
<dbReference type="PROSITE" id="PS50089">
    <property type="entry name" value="ZF_RING_2"/>
    <property type="match status" value="1"/>
</dbReference>
<evidence type="ECO:0008006" key="16">
    <source>
        <dbReference type="Google" id="ProtNLM"/>
    </source>
</evidence>
<dbReference type="GO" id="GO:0005634">
    <property type="term" value="C:nucleus"/>
    <property type="evidence" value="ECO:0007669"/>
    <property type="project" value="UniProtKB-SubCell"/>
</dbReference>
<keyword evidence="3" id="KW-0328">Glycosyltransferase</keyword>
<evidence type="ECO:0000256" key="9">
    <source>
        <dbReference type="ARBA" id="ARBA00023242"/>
    </source>
</evidence>
<dbReference type="EMBL" id="JBJQND010000010">
    <property type="protein sequence ID" value="KAL3865267.1"/>
    <property type="molecule type" value="Genomic_DNA"/>
</dbReference>